<dbReference type="InterPro" id="IPR039657">
    <property type="entry name" value="Dimethylallyltransferase"/>
</dbReference>
<comment type="catalytic activity">
    <reaction evidence="10">
        <text>adenosine(37) in tRNA + dimethylallyl diphosphate = N(6)-dimethylallyladenosine(37) in tRNA + diphosphate</text>
        <dbReference type="Rhea" id="RHEA:26482"/>
        <dbReference type="Rhea" id="RHEA-COMP:10162"/>
        <dbReference type="Rhea" id="RHEA-COMP:10375"/>
        <dbReference type="ChEBI" id="CHEBI:33019"/>
        <dbReference type="ChEBI" id="CHEBI:57623"/>
        <dbReference type="ChEBI" id="CHEBI:74411"/>
        <dbReference type="ChEBI" id="CHEBI:74415"/>
        <dbReference type="EC" id="2.5.1.75"/>
    </reaction>
</comment>
<keyword evidence="5" id="KW-0819">tRNA processing</keyword>
<keyword evidence="9" id="KW-0460">Magnesium</keyword>
<dbReference type="PANTHER" id="PTHR11088">
    <property type="entry name" value="TRNA DIMETHYLALLYLTRANSFERASE"/>
    <property type="match status" value="1"/>
</dbReference>
<evidence type="ECO:0000256" key="8">
    <source>
        <dbReference type="ARBA" id="ARBA00022840"/>
    </source>
</evidence>
<keyword evidence="7 11" id="KW-0547">Nucleotide-binding</keyword>
<name>D8SPM7_SELML</name>
<evidence type="ECO:0000256" key="1">
    <source>
        <dbReference type="ARBA" id="ARBA00001946"/>
    </source>
</evidence>
<comment type="similarity">
    <text evidence="2 11">Belongs to the IPP transferase family.</text>
</comment>
<dbReference type="HAMAP" id="MF_00185">
    <property type="entry name" value="IPP_trans"/>
    <property type="match status" value="1"/>
</dbReference>
<dbReference type="GO" id="GO:0005524">
    <property type="term" value="F:ATP binding"/>
    <property type="evidence" value="ECO:0007669"/>
    <property type="project" value="UniProtKB-KW"/>
</dbReference>
<protein>
    <recommendedName>
        <fullName evidence="3">tRNA dimethylallyltransferase</fullName>
        <ecNumber evidence="3">2.5.1.75</ecNumber>
    </recommendedName>
</protein>
<dbReference type="GO" id="GO:0052381">
    <property type="term" value="F:tRNA dimethylallyltransferase activity"/>
    <property type="evidence" value="ECO:0000318"/>
    <property type="project" value="GO_Central"/>
</dbReference>
<accession>D8SPM7</accession>
<dbReference type="AlphaFoldDB" id="D8SPM7"/>
<reference evidence="12 13" key="1">
    <citation type="journal article" date="2011" name="Science">
        <title>The Selaginella genome identifies genetic changes associated with the evolution of vascular plants.</title>
        <authorList>
            <person name="Banks J.A."/>
            <person name="Nishiyama T."/>
            <person name="Hasebe M."/>
            <person name="Bowman J.L."/>
            <person name="Gribskov M."/>
            <person name="dePamphilis C."/>
            <person name="Albert V.A."/>
            <person name="Aono N."/>
            <person name="Aoyama T."/>
            <person name="Ambrose B.A."/>
            <person name="Ashton N.W."/>
            <person name="Axtell M.J."/>
            <person name="Barker E."/>
            <person name="Barker M.S."/>
            <person name="Bennetzen J.L."/>
            <person name="Bonawitz N.D."/>
            <person name="Chapple C."/>
            <person name="Cheng C."/>
            <person name="Correa L.G."/>
            <person name="Dacre M."/>
            <person name="DeBarry J."/>
            <person name="Dreyer I."/>
            <person name="Elias M."/>
            <person name="Engstrom E.M."/>
            <person name="Estelle M."/>
            <person name="Feng L."/>
            <person name="Finet C."/>
            <person name="Floyd S.K."/>
            <person name="Frommer W.B."/>
            <person name="Fujita T."/>
            <person name="Gramzow L."/>
            <person name="Gutensohn M."/>
            <person name="Harholt J."/>
            <person name="Hattori M."/>
            <person name="Heyl A."/>
            <person name="Hirai T."/>
            <person name="Hiwatashi Y."/>
            <person name="Ishikawa M."/>
            <person name="Iwata M."/>
            <person name="Karol K.G."/>
            <person name="Koehler B."/>
            <person name="Kolukisaoglu U."/>
            <person name="Kubo M."/>
            <person name="Kurata T."/>
            <person name="Lalonde S."/>
            <person name="Li K."/>
            <person name="Li Y."/>
            <person name="Litt A."/>
            <person name="Lyons E."/>
            <person name="Manning G."/>
            <person name="Maruyama T."/>
            <person name="Michael T.P."/>
            <person name="Mikami K."/>
            <person name="Miyazaki S."/>
            <person name="Morinaga S."/>
            <person name="Murata T."/>
            <person name="Mueller-Roeber B."/>
            <person name="Nelson D.R."/>
            <person name="Obara M."/>
            <person name="Oguri Y."/>
            <person name="Olmstead R.G."/>
            <person name="Onodera N."/>
            <person name="Petersen B.L."/>
            <person name="Pils B."/>
            <person name="Prigge M."/>
            <person name="Rensing S.A."/>
            <person name="Riano-Pachon D.M."/>
            <person name="Roberts A.W."/>
            <person name="Sato Y."/>
            <person name="Scheller H.V."/>
            <person name="Schulz B."/>
            <person name="Schulz C."/>
            <person name="Shakirov E.V."/>
            <person name="Shibagaki N."/>
            <person name="Shinohara N."/>
            <person name="Shippen D.E."/>
            <person name="Soerensen I."/>
            <person name="Sotooka R."/>
            <person name="Sugimoto N."/>
            <person name="Sugita M."/>
            <person name="Sumikawa N."/>
            <person name="Tanurdzic M."/>
            <person name="Theissen G."/>
            <person name="Ulvskov P."/>
            <person name="Wakazuki S."/>
            <person name="Weng J.K."/>
            <person name="Willats W.W."/>
            <person name="Wipf D."/>
            <person name="Wolf P.G."/>
            <person name="Yang L."/>
            <person name="Zimmer A.D."/>
            <person name="Zhu Q."/>
            <person name="Mitros T."/>
            <person name="Hellsten U."/>
            <person name="Loque D."/>
            <person name="Otillar R."/>
            <person name="Salamov A."/>
            <person name="Schmutz J."/>
            <person name="Shapiro H."/>
            <person name="Lindquist E."/>
            <person name="Lucas S."/>
            <person name="Rokhsar D."/>
            <person name="Grigoriev I.V."/>
        </authorList>
    </citation>
    <scope>NUCLEOTIDE SEQUENCE [LARGE SCALE GENOMIC DNA]</scope>
</reference>
<keyword evidence="4 11" id="KW-0808">Transferase</keyword>
<evidence type="ECO:0000256" key="5">
    <source>
        <dbReference type="ARBA" id="ARBA00022694"/>
    </source>
</evidence>
<keyword evidence="6" id="KW-0203">Cytokinin biosynthesis</keyword>
<evidence type="ECO:0000256" key="3">
    <source>
        <dbReference type="ARBA" id="ARBA00012665"/>
    </source>
</evidence>
<dbReference type="Gene3D" id="1.10.20.140">
    <property type="match status" value="1"/>
</dbReference>
<dbReference type="InParanoid" id="D8SPM7"/>
<evidence type="ECO:0000256" key="9">
    <source>
        <dbReference type="ARBA" id="ARBA00022842"/>
    </source>
</evidence>
<dbReference type="CDD" id="cd02019">
    <property type="entry name" value="NK"/>
    <property type="match status" value="1"/>
</dbReference>
<dbReference type="Pfam" id="PF01715">
    <property type="entry name" value="IPPT"/>
    <property type="match status" value="1"/>
</dbReference>
<dbReference type="GO" id="GO:0006400">
    <property type="term" value="P:tRNA modification"/>
    <property type="evidence" value="ECO:0000318"/>
    <property type="project" value="GO_Central"/>
</dbReference>
<dbReference type="OrthoDB" id="775260at2759"/>
<dbReference type="PANTHER" id="PTHR11088:SF60">
    <property type="entry name" value="TRNA DIMETHYLALLYLTRANSFERASE"/>
    <property type="match status" value="1"/>
</dbReference>
<organism evidence="13">
    <name type="scientific">Selaginella moellendorffii</name>
    <name type="common">Spikemoss</name>
    <dbReference type="NCBI Taxonomy" id="88036"/>
    <lineage>
        <taxon>Eukaryota</taxon>
        <taxon>Viridiplantae</taxon>
        <taxon>Streptophyta</taxon>
        <taxon>Embryophyta</taxon>
        <taxon>Tracheophyta</taxon>
        <taxon>Lycopodiopsida</taxon>
        <taxon>Selaginellales</taxon>
        <taxon>Selaginellaceae</taxon>
        <taxon>Selaginella</taxon>
    </lineage>
</organism>
<dbReference type="InterPro" id="IPR027417">
    <property type="entry name" value="P-loop_NTPase"/>
</dbReference>
<dbReference type="EC" id="2.5.1.75" evidence="3"/>
<dbReference type="HOGENOM" id="CLU_032616_0_2_1"/>
<evidence type="ECO:0000256" key="10">
    <source>
        <dbReference type="ARBA" id="ARBA00049563"/>
    </source>
</evidence>
<keyword evidence="13" id="KW-1185">Reference proteome</keyword>
<dbReference type="OMA" id="HEECCHI"/>
<evidence type="ECO:0000256" key="7">
    <source>
        <dbReference type="ARBA" id="ARBA00022741"/>
    </source>
</evidence>
<dbReference type="Gene3D" id="3.40.50.300">
    <property type="entry name" value="P-loop containing nucleotide triphosphate hydrolases"/>
    <property type="match status" value="1"/>
</dbReference>
<dbReference type="eggNOG" id="KOG1384">
    <property type="taxonomic scope" value="Eukaryota"/>
</dbReference>
<dbReference type="GO" id="GO:0009691">
    <property type="term" value="P:cytokinin biosynthetic process"/>
    <property type="evidence" value="ECO:0000318"/>
    <property type="project" value="GO_Central"/>
</dbReference>
<dbReference type="Gramene" id="EFJ13695">
    <property type="protein sequence ID" value="EFJ13695"/>
    <property type="gene ID" value="SELMODRAFT_424359"/>
</dbReference>
<dbReference type="EMBL" id="GL377631">
    <property type="protein sequence ID" value="EFJ13695.1"/>
    <property type="molecule type" value="Genomic_DNA"/>
</dbReference>
<sequence length="426" mass="47189">MSASGASKTRARRVIVISGPTAVGKSRLALALAQRLNGEIVSADSVQVYRGLDVGSAKTPLEEREGVPHHLLDIVDPTDEYTAGAFFDDARRATYEVTSRGQVPIVVGGTGLYLRWYLNGKPGTPKESPEITAQVDAEVSALQKAGDWDGALEILEKAGDVLTAKSLTRNDWYRLRRALSIIKASGQPRTRFSLGQKPEANSDVKEDINSALVTAPETDYDFLCYFLYRRRIDLYRAIDARCEEMLAAENAESGRGILAEASWLLDLRIQPGSSPPSRAIGYRQAMEYLNECRCAGGVSSEEHFLKFLSSFQQASRNYARRQLTWFRNEPLFQWIDASQPLEKILDFLTDDFSRPADVKIESRVVLSPEAIAKKELSLLKSYVAKNKIFVSSSACIPPILEWIKRTQIQASPCQDQATNSLAFAAS</sequence>
<dbReference type="FunCoup" id="D8SPM7">
    <property type="interactions" value="436"/>
</dbReference>
<dbReference type="KEGG" id="smo:SELMODRAFT_424359"/>
<evidence type="ECO:0000313" key="13">
    <source>
        <dbReference type="Proteomes" id="UP000001514"/>
    </source>
</evidence>
<evidence type="ECO:0000256" key="2">
    <source>
        <dbReference type="ARBA" id="ARBA00005842"/>
    </source>
</evidence>
<dbReference type="InterPro" id="IPR018022">
    <property type="entry name" value="IPT"/>
</dbReference>
<evidence type="ECO:0000256" key="11">
    <source>
        <dbReference type="RuleBase" id="RU003785"/>
    </source>
</evidence>
<proteinExistence type="inferred from homology"/>
<dbReference type="Proteomes" id="UP000001514">
    <property type="component" value="Unassembled WGS sequence"/>
</dbReference>
<dbReference type="NCBIfam" id="TIGR00174">
    <property type="entry name" value="miaA"/>
    <property type="match status" value="1"/>
</dbReference>
<gene>
    <name evidence="12" type="ORF">SELMODRAFT_424359</name>
</gene>
<evidence type="ECO:0000256" key="4">
    <source>
        <dbReference type="ARBA" id="ARBA00022679"/>
    </source>
</evidence>
<dbReference type="STRING" id="88036.D8SPM7"/>
<evidence type="ECO:0000313" key="12">
    <source>
        <dbReference type="EMBL" id="EFJ13695.1"/>
    </source>
</evidence>
<dbReference type="SUPFAM" id="SSF52540">
    <property type="entry name" value="P-loop containing nucleoside triphosphate hydrolases"/>
    <property type="match status" value="1"/>
</dbReference>
<comment type="cofactor">
    <cofactor evidence="1">
        <name>Mg(2+)</name>
        <dbReference type="ChEBI" id="CHEBI:18420"/>
    </cofactor>
</comment>
<evidence type="ECO:0000256" key="6">
    <source>
        <dbReference type="ARBA" id="ARBA00022712"/>
    </source>
</evidence>
<keyword evidence="8 11" id="KW-0067">ATP-binding</keyword>